<dbReference type="Proteomes" id="UP001345013">
    <property type="component" value="Unassembled WGS sequence"/>
</dbReference>
<feature type="region of interest" description="Disordered" evidence="1">
    <location>
        <begin position="298"/>
        <end position="346"/>
    </location>
</feature>
<evidence type="ECO:0000313" key="2">
    <source>
        <dbReference type="EMBL" id="KAK5080208.1"/>
    </source>
</evidence>
<gene>
    <name evidence="2" type="ORF">LTR24_008617</name>
</gene>
<accession>A0ABR0JZH9</accession>
<organism evidence="2 3">
    <name type="scientific">Lithohypha guttulata</name>
    <dbReference type="NCBI Taxonomy" id="1690604"/>
    <lineage>
        <taxon>Eukaryota</taxon>
        <taxon>Fungi</taxon>
        <taxon>Dikarya</taxon>
        <taxon>Ascomycota</taxon>
        <taxon>Pezizomycotina</taxon>
        <taxon>Eurotiomycetes</taxon>
        <taxon>Chaetothyriomycetidae</taxon>
        <taxon>Chaetothyriales</taxon>
        <taxon>Trichomeriaceae</taxon>
        <taxon>Lithohypha</taxon>
    </lineage>
</organism>
<protein>
    <submittedName>
        <fullName evidence="2">Uncharacterized protein</fullName>
    </submittedName>
</protein>
<reference evidence="2 3" key="1">
    <citation type="submission" date="2023-08" db="EMBL/GenBank/DDBJ databases">
        <title>Black Yeasts Isolated from many extreme environments.</title>
        <authorList>
            <person name="Coleine C."/>
            <person name="Stajich J.E."/>
            <person name="Selbmann L."/>
        </authorList>
    </citation>
    <scope>NUCLEOTIDE SEQUENCE [LARGE SCALE GENOMIC DNA]</scope>
    <source>
        <strain evidence="2 3">CCFEE 5885</strain>
    </source>
</reference>
<sequence length="367" mass="41017">MGFLDDLEDEVRDWLPSNEAPGFLDSTENEVQDWLPSNDALGFLDSMENEVQDWLPSNDAPFLAGVDLFADFSPPPNPQEEYLSLLVLQQAVSRQVTQQFGPPAQHLGQLPQGYGQALPQFQQALAQAQQPYRPRTRPYAFPDSAETLNWNDTPYYTPQPLSNATQPHTLPRYQANKFGQQDTSPNISRPSKLCQRRGAVISPIDTSPLSNTPIAPRRDAISEPADPLANATQVEIQVLRSIVERLQAQGTQVDVSALDAGSIGQLFQNYATTQERAAIDKEQADLVAVRAEAERAQAGIQAQQRSEITRTSEEAWQDECRRQLSPGRRADGTAVPAEDEVTYEEVTKYDRPQLQRSCVDCRREKRK</sequence>
<evidence type="ECO:0000313" key="3">
    <source>
        <dbReference type="Proteomes" id="UP001345013"/>
    </source>
</evidence>
<feature type="compositionally biased region" description="Basic and acidic residues" evidence="1">
    <location>
        <begin position="307"/>
        <end position="322"/>
    </location>
</feature>
<dbReference type="EMBL" id="JAVRRG010000154">
    <property type="protein sequence ID" value="KAK5080208.1"/>
    <property type="molecule type" value="Genomic_DNA"/>
</dbReference>
<proteinExistence type="predicted"/>
<name>A0ABR0JZH9_9EURO</name>
<comment type="caution">
    <text evidence="2">The sequence shown here is derived from an EMBL/GenBank/DDBJ whole genome shotgun (WGS) entry which is preliminary data.</text>
</comment>
<evidence type="ECO:0000256" key="1">
    <source>
        <dbReference type="SAM" id="MobiDB-lite"/>
    </source>
</evidence>
<keyword evidence="3" id="KW-1185">Reference proteome</keyword>